<dbReference type="AlphaFoldDB" id="T1IM08"/>
<dbReference type="EnsemblMetazoa" id="SMAR002001-RA">
    <property type="protein sequence ID" value="SMAR002001-PA"/>
    <property type="gene ID" value="SMAR002001"/>
</dbReference>
<dbReference type="PANTHER" id="PTHR31400">
    <property type="entry name" value="GUANYLYL CYCLASE DOMAIN CONTAINING PROTEIN 1 GUCD1"/>
    <property type="match status" value="1"/>
</dbReference>
<organism evidence="1 2">
    <name type="scientific">Strigamia maritima</name>
    <name type="common">European centipede</name>
    <name type="synonym">Geophilus maritimus</name>
    <dbReference type="NCBI Taxonomy" id="126957"/>
    <lineage>
        <taxon>Eukaryota</taxon>
        <taxon>Metazoa</taxon>
        <taxon>Ecdysozoa</taxon>
        <taxon>Arthropoda</taxon>
        <taxon>Myriapoda</taxon>
        <taxon>Chilopoda</taxon>
        <taxon>Pleurostigmophora</taxon>
        <taxon>Geophilomorpha</taxon>
        <taxon>Linotaeniidae</taxon>
        <taxon>Strigamia</taxon>
    </lineage>
</organism>
<dbReference type="InterPro" id="IPR018616">
    <property type="entry name" value="GUCD1"/>
</dbReference>
<dbReference type="Proteomes" id="UP000014500">
    <property type="component" value="Unassembled WGS sequence"/>
</dbReference>
<dbReference type="EMBL" id="JH430935">
    <property type="status" value="NOT_ANNOTATED_CDS"/>
    <property type="molecule type" value="Genomic_DNA"/>
</dbReference>
<reference evidence="2" key="1">
    <citation type="submission" date="2011-05" db="EMBL/GenBank/DDBJ databases">
        <authorList>
            <person name="Richards S.R."/>
            <person name="Qu J."/>
            <person name="Jiang H."/>
            <person name="Jhangiani S.N."/>
            <person name="Agravi P."/>
            <person name="Goodspeed R."/>
            <person name="Gross S."/>
            <person name="Mandapat C."/>
            <person name="Jackson L."/>
            <person name="Mathew T."/>
            <person name="Pu L."/>
            <person name="Thornton R."/>
            <person name="Saada N."/>
            <person name="Wilczek-Boney K.B."/>
            <person name="Lee S."/>
            <person name="Kovar C."/>
            <person name="Wu Y."/>
            <person name="Scherer S.E."/>
            <person name="Worley K.C."/>
            <person name="Muzny D.M."/>
            <person name="Gibbs R."/>
        </authorList>
    </citation>
    <scope>NUCLEOTIDE SEQUENCE</scope>
    <source>
        <strain evidence="2">Brora</strain>
    </source>
</reference>
<name>T1IM08_STRMM</name>
<dbReference type="PANTHER" id="PTHR31400:SF1">
    <property type="entry name" value="PROTEIN GUCD1"/>
    <property type="match status" value="1"/>
</dbReference>
<accession>T1IM08</accession>
<protein>
    <recommendedName>
        <fullName evidence="3">Protein GUCD1</fullName>
    </recommendedName>
</protein>
<evidence type="ECO:0008006" key="3">
    <source>
        <dbReference type="Google" id="ProtNLM"/>
    </source>
</evidence>
<proteinExistence type="predicted"/>
<evidence type="ECO:0000313" key="2">
    <source>
        <dbReference type="Proteomes" id="UP000014500"/>
    </source>
</evidence>
<dbReference type="OMA" id="VQDIQKH"/>
<sequence length="243" mass="28056">MTTRRNKHQNSHAETAVSNNGRLPAVVLLPDIKHVQQKCDWDCGIACVLMTLNDVQQKKFNTTKDTIFREEGFGKSVWTIDLAYLLKRFSIEHIYYTVTVGVNPDYKTEKFYKDNFLANEFRVNDKFKDAINNNIVVIKRSLMLNEILHHIACGNPAIVLVNSNLIDCSSCGSVLSGWTQYFSRLLSFTGHFILLCGYDENNLQLMYRNPAKHDKVCLMSYEIFEKARRCRGTDEDIILIFRN</sequence>
<reference evidence="1" key="2">
    <citation type="submission" date="2015-02" db="UniProtKB">
        <authorList>
            <consortium name="EnsemblMetazoa"/>
        </authorList>
    </citation>
    <scope>IDENTIFICATION</scope>
</reference>
<dbReference type="HOGENOM" id="CLU_064395_0_0_1"/>
<dbReference type="PhylomeDB" id="T1IM08"/>
<dbReference type="eggNOG" id="KOG4621">
    <property type="taxonomic scope" value="Eukaryota"/>
</dbReference>
<dbReference type="Pfam" id="PF09778">
    <property type="entry name" value="Guanylate_cyc_2"/>
    <property type="match status" value="1"/>
</dbReference>
<evidence type="ECO:0000313" key="1">
    <source>
        <dbReference type="EnsemblMetazoa" id="SMAR002001-PA"/>
    </source>
</evidence>
<dbReference type="Gene3D" id="3.90.70.10">
    <property type="entry name" value="Cysteine proteinases"/>
    <property type="match status" value="1"/>
</dbReference>
<keyword evidence="2" id="KW-1185">Reference proteome</keyword>